<dbReference type="EMBL" id="QXTG01000002">
    <property type="protein sequence ID" value="RIX28873.1"/>
    <property type="molecule type" value="Genomic_DNA"/>
</dbReference>
<dbReference type="InterPro" id="IPR007899">
    <property type="entry name" value="CHAD_dom"/>
</dbReference>
<dbReference type="Gene3D" id="1.40.20.10">
    <property type="entry name" value="CHAD domain"/>
    <property type="match status" value="1"/>
</dbReference>
<name>A0A3A1TX76_9MICO</name>
<dbReference type="InterPro" id="IPR038186">
    <property type="entry name" value="CHAD_dom_sf"/>
</dbReference>
<dbReference type="PANTHER" id="PTHR39339">
    <property type="entry name" value="SLR1444 PROTEIN"/>
    <property type="match status" value="1"/>
</dbReference>
<protein>
    <submittedName>
        <fullName evidence="2">CHAD domain-containing protein</fullName>
    </submittedName>
</protein>
<organism evidence="2 3">
    <name type="scientific">Amnibacterium setariae</name>
    <dbReference type="NCBI Taxonomy" id="2306585"/>
    <lineage>
        <taxon>Bacteria</taxon>
        <taxon>Bacillati</taxon>
        <taxon>Actinomycetota</taxon>
        <taxon>Actinomycetes</taxon>
        <taxon>Micrococcales</taxon>
        <taxon>Microbacteriaceae</taxon>
        <taxon>Amnibacterium</taxon>
    </lineage>
</organism>
<dbReference type="Pfam" id="PF05235">
    <property type="entry name" value="CHAD"/>
    <property type="match status" value="1"/>
</dbReference>
<keyword evidence="3" id="KW-1185">Reference proteome</keyword>
<dbReference type="SMART" id="SM00880">
    <property type="entry name" value="CHAD"/>
    <property type="match status" value="1"/>
</dbReference>
<proteinExistence type="predicted"/>
<feature type="domain" description="CHAD" evidence="1">
    <location>
        <begin position="1"/>
        <end position="271"/>
    </location>
</feature>
<dbReference type="PROSITE" id="PS51708">
    <property type="entry name" value="CHAD"/>
    <property type="match status" value="1"/>
</dbReference>
<evidence type="ECO:0000259" key="1">
    <source>
        <dbReference type="PROSITE" id="PS51708"/>
    </source>
</evidence>
<evidence type="ECO:0000313" key="2">
    <source>
        <dbReference type="EMBL" id="RIX28873.1"/>
    </source>
</evidence>
<comment type="caution">
    <text evidence="2">The sequence shown here is derived from an EMBL/GenBank/DDBJ whole genome shotgun (WGS) entry which is preliminary data.</text>
</comment>
<sequence length="271" mass="28535">MAVHVEGLHRAALHLALEPDPEGAAVHGLRKTIRRARSLLALQEVAGPAGRELSGRLREIGLLLGDARDPRVAAAVAADLLDAVDPASPGLAEARERLVTRPRTALQGLTAEVVDALGAAEVLAVVDALERFTPDGTDAAAPPERLRALAKDAVRRARRRAAAGMDGGTDDLHRARKAAKRARYVVEELAAAGLVGSGSGLVKAGRRAERVHDALGEHRDLALLLARLPAESVALTADGGNAFALGRLAENGERELALRLRRAQRAVRRLG</sequence>
<dbReference type="PANTHER" id="PTHR39339:SF1">
    <property type="entry name" value="CHAD DOMAIN-CONTAINING PROTEIN"/>
    <property type="match status" value="1"/>
</dbReference>
<reference evidence="3" key="1">
    <citation type="submission" date="2018-09" db="EMBL/GenBank/DDBJ databases">
        <authorList>
            <person name="Kim I."/>
        </authorList>
    </citation>
    <scope>NUCLEOTIDE SEQUENCE [LARGE SCALE GENOMIC DNA]</scope>
    <source>
        <strain evidence="3">DD4a</strain>
    </source>
</reference>
<evidence type="ECO:0000313" key="3">
    <source>
        <dbReference type="Proteomes" id="UP000265742"/>
    </source>
</evidence>
<accession>A0A3A1TX76</accession>
<gene>
    <name evidence="2" type="ORF">D1781_10395</name>
</gene>
<dbReference type="Proteomes" id="UP000265742">
    <property type="component" value="Unassembled WGS sequence"/>
</dbReference>
<dbReference type="AlphaFoldDB" id="A0A3A1TX76"/>